<keyword evidence="3" id="KW-1185">Reference proteome</keyword>
<dbReference type="GO" id="GO:0000175">
    <property type="term" value="F:3'-5'-RNA exonuclease activity"/>
    <property type="evidence" value="ECO:0007669"/>
    <property type="project" value="TreeGrafter"/>
</dbReference>
<protein>
    <recommendedName>
        <fullName evidence="1">Endonuclease/exonuclease/phosphatase domain-containing protein</fullName>
    </recommendedName>
</protein>
<dbReference type="OrthoDB" id="2866996at2759"/>
<proteinExistence type="predicted"/>
<dbReference type="EMBL" id="FO082271">
    <property type="protein sequence ID" value="CCO17845.1"/>
    <property type="molecule type" value="Genomic_DNA"/>
</dbReference>
<dbReference type="RefSeq" id="XP_007511724.1">
    <property type="nucleotide sequence ID" value="XM_007511662.1"/>
</dbReference>
<name>K8EZC0_9CHLO</name>
<dbReference type="Proteomes" id="UP000198341">
    <property type="component" value="Chromosome 8"/>
</dbReference>
<organism evidence="2 3">
    <name type="scientific">Bathycoccus prasinos</name>
    <dbReference type="NCBI Taxonomy" id="41875"/>
    <lineage>
        <taxon>Eukaryota</taxon>
        <taxon>Viridiplantae</taxon>
        <taxon>Chlorophyta</taxon>
        <taxon>Mamiellophyceae</taxon>
        <taxon>Mamiellales</taxon>
        <taxon>Bathycoccaceae</taxon>
        <taxon>Bathycoccus</taxon>
    </lineage>
</organism>
<dbReference type="Gene3D" id="3.60.10.10">
    <property type="entry name" value="Endonuclease/exonuclease/phosphatase"/>
    <property type="match status" value="1"/>
</dbReference>
<accession>K8EZC0</accession>
<dbReference type="eggNOG" id="ENOG502RYRW">
    <property type="taxonomic scope" value="Eukaryota"/>
</dbReference>
<dbReference type="PANTHER" id="PTHR12121:SF101">
    <property type="entry name" value="ENDONUCLEASE_EXONUCLEASE_PHOSPHATASE DOMAIN-CONTAINING PROTEIN"/>
    <property type="match status" value="1"/>
</dbReference>
<dbReference type="SUPFAM" id="SSF56219">
    <property type="entry name" value="DNase I-like"/>
    <property type="match status" value="1"/>
</dbReference>
<dbReference type="GeneID" id="19014170"/>
<dbReference type="PANTHER" id="PTHR12121">
    <property type="entry name" value="CARBON CATABOLITE REPRESSOR PROTEIN 4"/>
    <property type="match status" value="1"/>
</dbReference>
<dbReference type="InterPro" id="IPR036691">
    <property type="entry name" value="Endo/exonu/phosph_ase_sf"/>
</dbReference>
<dbReference type="InterPro" id="IPR050410">
    <property type="entry name" value="CCR4/nocturin_mRNA_transcr"/>
</dbReference>
<sequence length="355" mass="40451">MMMSEGVKKGANIRVTTYNVLSSHLAEPTYFTSCDPKNLDALVRLERVQKKLSVEMEKRSIIGLQEVSMTWSGPLHAFFANRGYHVVSHLYGKPFNNYMGVLLAIPLDTYELSRVDVQRLSDCAKWPRKPKDLEEKGVVKRYVVDPIVRMWRAARNARPQYPPQDDWELAKGRFNSIVYANVTHKQTGVSLGVSTYHMPCMFRNPKVMTLHSALAATYTMRESEKDGTKNSILMGDFNVKPIDGSYELLTTNNLDENDVFYPIPYEGTEYIVEPPARMVSCYKEVNGEEPDFTNYAKIKDDEPFIDTLDYIFVTENIRVDAVAPLKHRDEVTDGPYPSENEPSDHVLLAADVTVF</sequence>
<reference evidence="2 3" key="1">
    <citation type="submission" date="2011-10" db="EMBL/GenBank/DDBJ databases">
        <authorList>
            <person name="Genoscope - CEA"/>
        </authorList>
    </citation>
    <scope>NUCLEOTIDE SEQUENCE [LARGE SCALE GENOMIC DNA]</scope>
    <source>
        <strain evidence="2 3">RCC 1105</strain>
    </source>
</reference>
<dbReference type="InterPro" id="IPR005135">
    <property type="entry name" value="Endo/exonuclease/phosphatase"/>
</dbReference>
<dbReference type="STRING" id="41875.K8EZC0"/>
<evidence type="ECO:0000313" key="3">
    <source>
        <dbReference type="Proteomes" id="UP000198341"/>
    </source>
</evidence>
<dbReference type="KEGG" id="bpg:Bathy08g01910"/>
<gene>
    <name evidence="2" type="ORF">Bathy08g01910</name>
</gene>
<feature type="domain" description="Endonuclease/exonuclease/phosphatase" evidence="1">
    <location>
        <begin position="17"/>
        <end position="345"/>
    </location>
</feature>
<evidence type="ECO:0000313" key="2">
    <source>
        <dbReference type="EMBL" id="CCO17845.1"/>
    </source>
</evidence>
<dbReference type="AlphaFoldDB" id="K8EZC0"/>
<evidence type="ECO:0000259" key="1">
    <source>
        <dbReference type="Pfam" id="PF03372"/>
    </source>
</evidence>
<dbReference type="Pfam" id="PF03372">
    <property type="entry name" value="Exo_endo_phos"/>
    <property type="match status" value="1"/>
</dbReference>